<dbReference type="InterPro" id="IPR036901">
    <property type="entry name" value="Asp/Orn_carbamoylTrfase_sf"/>
</dbReference>
<dbReference type="PROSITE" id="PS00097">
    <property type="entry name" value="CARBAMOYLTRANSFERASE"/>
    <property type="match status" value="1"/>
</dbReference>
<dbReference type="Pfam" id="PF02729">
    <property type="entry name" value="OTCace_N"/>
    <property type="match status" value="1"/>
</dbReference>
<evidence type="ECO:0000259" key="3">
    <source>
        <dbReference type="Pfam" id="PF00185"/>
    </source>
</evidence>
<dbReference type="InterPro" id="IPR006132">
    <property type="entry name" value="Asp/Orn_carbamoyltranf_P-bd"/>
</dbReference>
<keyword evidence="6" id="KW-1185">Reference proteome</keyword>
<dbReference type="PANTHER" id="PTHR45753">
    <property type="entry name" value="ORNITHINE CARBAMOYLTRANSFERASE, MITOCHONDRIAL"/>
    <property type="match status" value="1"/>
</dbReference>
<keyword evidence="1 2" id="KW-0808">Transferase</keyword>
<dbReference type="PRINTS" id="PR00100">
    <property type="entry name" value="AOTCASE"/>
</dbReference>
<comment type="similarity">
    <text evidence="2">Belongs to the aspartate/ornithine carbamoyltransferase superfamily.</text>
</comment>
<dbReference type="Proteomes" id="UP000632377">
    <property type="component" value="Unassembled WGS sequence"/>
</dbReference>
<reference evidence="5 6" key="1">
    <citation type="submission" date="2021-01" db="EMBL/GenBank/DDBJ databases">
        <title>Genome public.</title>
        <authorList>
            <person name="Liu C."/>
            <person name="Sun Q."/>
        </authorList>
    </citation>
    <scope>NUCLEOTIDE SEQUENCE [LARGE SCALE GENOMIC DNA]</scope>
    <source>
        <strain evidence="5 6">YIM B02515</strain>
    </source>
</reference>
<comment type="caution">
    <text evidence="5">The sequence shown here is derived from an EMBL/GenBank/DDBJ whole genome shotgun (WGS) entry which is preliminary data.</text>
</comment>
<feature type="domain" description="Aspartate/ornithine carbamoyltransferase Asp/Orn-binding" evidence="3">
    <location>
        <begin position="178"/>
        <end position="328"/>
    </location>
</feature>
<gene>
    <name evidence="5" type="ORF">JK636_21355</name>
</gene>
<accession>A0ABS1TFU5</accession>
<dbReference type="SUPFAM" id="SSF53671">
    <property type="entry name" value="Aspartate/ornithine carbamoyltransferase"/>
    <property type="match status" value="1"/>
</dbReference>
<dbReference type="PANTHER" id="PTHR45753:SF3">
    <property type="entry name" value="ORNITHINE TRANSCARBAMYLASE, MITOCHONDRIAL"/>
    <property type="match status" value="1"/>
</dbReference>
<sequence>MNTSFRGKHFITCQDWSRDDLDMVFEVAKYLKMKHALNEPSNLLKDKTAFLMFFEESTRTRNSMEAGITQLGGHAHFIDTSTMQINHGESPKDTAEVLSSFGDAICVRNCFYGIGNEYLRTLAKYSKVPILSLQDDVYHPMQVLADMMTIQERFGNPRKLKVAISWAYATSHAKPLSVPQSQILLFARYGMDVTVAAPKEFPLMPDIVDTAYENADLNGGSLKFVDNMEEAFRDADIVIPKNWGGFLGVDNPTTSEGKTQMKANLEKYKDWICDEKLMSITKKHSIYMHALPADRGREVVDSVIDGRHSIVIPEAENRIHTAKAIMALTMGGR</sequence>
<dbReference type="Gene3D" id="3.40.50.1370">
    <property type="entry name" value="Aspartate/ornithine carbamoyltransferase"/>
    <property type="match status" value="2"/>
</dbReference>
<evidence type="ECO:0000259" key="4">
    <source>
        <dbReference type="Pfam" id="PF02729"/>
    </source>
</evidence>
<organism evidence="5 6">
    <name type="scientific">Clostridium rhizosphaerae</name>
    <dbReference type="NCBI Taxonomy" id="2803861"/>
    <lineage>
        <taxon>Bacteria</taxon>
        <taxon>Bacillati</taxon>
        <taxon>Bacillota</taxon>
        <taxon>Clostridia</taxon>
        <taxon>Eubacteriales</taxon>
        <taxon>Clostridiaceae</taxon>
        <taxon>Clostridium</taxon>
    </lineage>
</organism>
<dbReference type="PRINTS" id="PR00101">
    <property type="entry name" value="ATCASE"/>
</dbReference>
<name>A0ABS1TFU5_9CLOT</name>
<evidence type="ECO:0000256" key="1">
    <source>
        <dbReference type="ARBA" id="ARBA00022679"/>
    </source>
</evidence>
<evidence type="ECO:0000256" key="2">
    <source>
        <dbReference type="RuleBase" id="RU003634"/>
    </source>
</evidence>
<dbReference type="InterPro" id="IPR006131">
    <property type="entry name" value="Asp_carbamoyltransf_Asp/Orn-bd"/>
</dbReference>
<evidence type="ECO:0000313" key="6">
    <source>
        <dbReference type="Proteomes" id="UP000632377"/>
    </source>
</evidence>
<dbReference type="RefSeq" id="WP_202750986.1">
    <property type="nucleotide sequence ID" value="NZ_JAESWC010000018.1"/>
</dbReference>
<feature type="domain" description="Aspartate/ornithine carbamoyltransferase carbamoyl-P binding" evidence="4">
    <location>
        <begin position="8"/>
        <end position="152"/>
    </location>
</feature>
<dbReference type="InterPro" id="IPR006130">
    <property type="entry name" value="Asp/Orn_carbamoylTrfase"/>
</dbReference>
<dbReference type="EMBL" id="JAESWC010000018">
    <property type="protein sequence ID" value="MBL4938263.1"/>
    <property type="molecule type" value="Genomic_DNA"/>
</dbReference>
<evidence type="ECO:0000313" key="5">
    <source>
        <dbReference type="EMBL" id="MBL4938263.1"/>
    </source>
</evidence>
<protein>
    <submittedName>
        <fullName evidence="5">Ornithine carbamoyltransferase</fullName>
    </submittedName>
</protein>
<proteinExistence type="inferred from homology"/>
<dbReference type="Pfam" id="PF00185">
    <property type="entry name" value="OTCace"/>
    <property type="match status" value="1"/>
</dbReference>